<evidence type="ECO:0000313" key="2">
    <source>
        <dbReference type="EMBL" id="QGR21141.1"/>
    </source>
</evidence>
<dbReference type="InterPro" id="IPR051454">
    <property type="entry name" value="RNA/ubiquinone_mod_enzymes"/>
</dbReference>
<evidence type="ECO:0000313" key="1">
    <source>
        <dbReference type="EMBL" id="MQL56328.1"/>
    </source>
</evidence>
<dbReference type="GeneID" id="42778725"/>
<dbReference type="KEGG" id="aamb:D1866_03285"/>
<accession>A0A650CTE6</accession>
<dbReference type="Proteomes" id="UP000426328">
    <property type="component" value="Chromosome"/>
</dbReference>
<dbReference type="InterPro" id="IPR001539">
    <property type="entry name" value="Peptidase_U32"/>
</dbReference>
<dbReference type="RefSeq" id="WP_152942917.1">
    <property type="nucleotide sequence ID" value="NZ_CP045482.1"/>
</dbReference>
<reference evidence="1 4" key="1">
    <citation type="submission" date="2019-10" db="EMBL/GenBank/DDBJ databases">
        <title>Comparative genomics of sulfur disproportionating microorganisms.</title>
        <authorList>
            <person name="Ward L.M."/>
            <person name="Bertran E."/>
            <person name="Johnston D."/>
        </authorList>
    </citation>
    <scope>NUCLEOTIDE SEQUENCE [LARGE SCALE GENOMIC DNA]</scope>
    <source>
        <strain evidence="1 4">DSM 3772</strain>
    </source>
</reference>
<keyword evidence="3" id="KW-1185">Reference proteome</keyword>
<proteinExistence type="predicted"/>
<dbReference type="AlphaFoldDB" id="A0A650CTE6"/>
<dbReference type="PANTHER" id="PTHR30217">
    <property type="entry name" value="PEPTIDASE U32 FAMILY"/>
    <property type="match status" value="1"/>
</dbReference>
<dbReference type="Proteomes" id="UP000474054">
    <property type="component" value="Unassembled WGS sequence"/>
</dbReference>
<protein>
    <submittedName>
        <fullName evidence="2">U32 family peptidase</fullName>
    </submittedName>
</protein>
<dbReference type="PANTHER" id="PTHR30217:SF10">
    <property type="entry name" value="23S RRNA 5-HYDROXYCYTIDINE C2501 SYNTHASE"/>
    <property type="match status" value="1"/>
</dbReference>
<dbReference type="Pfam" id="PF01136">
    <property type="entry name" value="Peptidase_U32"/>
    <property type="match status" value="1"/>
</dbReference>
<sequence>MRLVVGTNFDDKLIDELKKYPVRYIFGSKTKTLTGHGRASFVLPQVDEERLKEHIQIAHDAGIKFLYTMNTATLNGKEYSQKFLESLKKEIDSLVNLGVDGFIVAMPFLVHFIKNEYPDLEISISSFSRVYNIREFEEYVNMGADTIILHEDDNRNFSLLNSLSKFRNKVDIELILNNSCLWGCPYRRTHDIVSSVTSQSDSEVNVWFEYPILFCATDVRNDLANIIRMRWIRPEDLRHYEELGIDRFKIASRNKKTDWIVRAVKAYSQGRYEGNLLDIVSYPQGRAVPAVMKKINGPNDYDVLTQVYVDNTKFPPNWLSYFKYNSCETRSCEECRYCDIIAEKVITVQGKPLSEINLPKIKPPIELIPRFSKDASNEGSKDH</sequence>
<name>A0A650CTE6_ACIAM</name>
<gene>
    <name evidence="2" type="ORF">D1866_03285</name>
    <name evidence="1" type="ORF">GFB69_11545</name>
</gene>
<organism evidence="2 3">
    <name type="scientific">Acidianus ambivalens</name>
    <name type="common">Desulfurolobus ambivalens</name>
    <dbReference type="NCBI Taxonomy" id="2283"/>
    <lineage>
        <taxon>Archaea</taxon>
        <taxon>Thermoproteota</taxon>
        <taxon>Thermoprotei</taxon>
        <taxon>Sulfolobales</taxon>
        <taxon>Sulfolobaceae</taxon>
        <taxon>Acidianus</taxon>
    </lineage>
</organism>
<reference evidence="2 3" key="2">
    <citation type="submission" date="2019-10" db="EMBL/GenBank/DDBJ databases">
        <title>Genome Sequences from Six Type Strain Members of the Archaeal Family Sulfolobaceae: Acidianus ambivalens, Acidianus infernus, Metallosphaera prunae, Stygiolobus azoricus, Sulfolobus metallicus, and Sulfurisphaera ohwakuensis.</title>
        <authorList>
            <person name="Counts J.A."/>
            <person name="Kelly R.M."/>
        </authorList>
    </citation>
    <scope>NUCLEOTIDE SEQUENCE [LARGE SCALE GENOMIC DNA]</scope>
    <source>
        <strain evidence="2 3">LEI 10</strain>
    </source>
</reference>
<evidence type="ECO:0000313" key="3">
    <source>
        <dbReference type="Proteomes" id="UP000426328"/>
    </source>
</evidence>
<dbReference type="EMBL" id="CP045482">
    <property type="protein sequence ID" value="QGR21141.1"/>
    <property type="molecule type" value="Genomic_DNA"/>
</dbReference>
<dbReference type="EMBL" id="WHYS01000002">
    <property type="protein sequence ID" value="MQL56328.1"/>
    <property type="molecule type" value="Genomic_DNA"/>
</dbReference>
<evidence type="ECO:0000313" key="4">
    <source>
        <dbReference type="Proteomes" id="UP000474054"/>
    </source>
</evidence>